<organism evidence="1 2">
    <name type="scientific">Cucumis sativus</name>
    <name type="common">Cucumber</name>
    <dbReference type="NCBI Taxonomy" id="3659"/>
    <lineage>
        <taxon>Eukaryota</taxon>
        <taxon>Viridiplantae</taxon>
        <taxon>Streptophyta</taxon>
        <taxon>Embryophyta</taxon>
        <taxon>Tracheophyta</taxon>
        <taxon>Spermatophyta</taxon>
        <taxon>Magnoliopsida</taxon>
        <taxon>eudicotyledons</taxon>
        <taxon>Gunneridae</taxon>
        <taxon>Pentapetalae</taxon>
        <taxon>rosids</taxon>
        <taxon>fabids</taxon>
        <taxon>Cucurbitales</taxon>
        <taxon>Cucurbitaceae</taxon>
        <taxon>Benincaseae</taxon>
        <taxon>Cucumis</taxon>
    </lineage>
</organism>
<dbReference type="Gramene" id="KGN63910">
    <property type="protein sequence ID" value="KGN63910"/>
    <property type="gene ID" value="Csa_1G025910"/>
</dbReference>
<reference evidence="1 2" key="1">
    <citation type="journal article" date="2009" name="Nat. Genet.">
        <title>The genome of the cucumber, Cucumis sativus L.</title>
        <authorList>
            <person name="Huang S."/>
            <person name="Li R."/>
            <person name="Zhang Z."/>
            <person name="Li L."/>
            <person name="Gu X."/>
            <person name="Fan W."/>
            <person name="Lucas W.J."/>
            <person name="Wang X."/>
            <person name="Xie B."/>
            <person name="Ni P."/>
            <person name="Ren Y."/>
            <person name="Zhu H."/>
            <person name="Li J."/>
            <person name="Lin K."/>
            <person name="Jin W."/>
            <person name="Fei Z."/>
            <person name="Li G."/>
            <person name="Staub J."/>
            <person name="Kilian A."/>
            <person name="van der Vossen E.A."/>
            <person name="Wu Y."/>
            <person name="Guo J."/>
            <person name="He J."/>
            <person name="Jia Z."/>
            <person name="Ren Y."/>
            <person name="Tian G."/>
            <person name="Lu Y."/>
            <person name="Ruan J."/>
            <person name="Qian W."/>
            <person name="Wang M."/>
            <person name="Huang Q."/>
            <person name="Li B."/>
            <person name="Xuan Z."/>
            <person name="Cao J."/>
            <person name="Asan"/>
            <person name="Wu Z."/>
            <person name="Zhang J."/>
            <person name="Cai Q."/>
            <person name="Bai Y."/>
            <person name="Zhao B."/>
            <person name="Han Y."/>
            <person name="Li Y."/>
            <person name="Li X."/>
            <person name="Wang S."/>
            <person name="Shi Q."/>
            <person name="Liu S."/>
            <person name="Cho W.K."/>
            <person name="Kim J.Y."/>
            <person name="Xu Y."/>
            <person name="Heller-Uszynska K."/>
            <person name="Miao H."/>
            <person name="Cheng Z."/>
            <person name="Zhang S."/>
            <person name="Wu J."/>
            <person name="Yang Y."/>
            <person name="Kang H."/>
            <person name="Li M."/>
            <person name="Liang H."/>
            <person name="Ren X."/>
            <person name="Shi Z."/>
            <person name="Wen M."/>
            <person name="Jian M."/>
            <person name="Yang H."/>
            <person name="Zhang G."/>
            <person name="Yang Z."/>
            <person name="Chen R."/>
            <person name="Liu S."/>
            <person name="Li J."/>
            <person name="Ma L."/>
            <person name="Liu H."/>
            <person name="Zhou Y."/>
            <person name="Zhao J."/>
            <person name="Fang X."/>
            <person name="Li G."/>
            <person name="Fang L."/>
            <person name="Li Y."/>
            <person name="Liu D."/>
            <person name="Zheng H."/>
            <person name="Zhang Y."/>
            <person name="Qin N."/>
            <person name="Li Z."/>
            <person name="Yang G."/>
            <person name="Yang S."/>
            <person name="Bolund L."/>
            <person name="Kristiansen K."/>
            <person name="Zheng H."/>
            <person name="Li S."/>
            <person name="Zhang X."/>
            <person name="Yang H."/>
            <person name="Wang J."/>
            <person name="Sun R."/>
            <person name="Zhang B."/>
            <person name="Jiang S."/>
            <person name="Wang J."/>
            <person name="Du Y."/>
            <person name="Li S."/>
        </authorList>
    </citation>
    <scope>NUCLEOTIDE SEQUENCE [LARGE SCALE GENOMIC DNA]</scope>
    <source>
        <strain evidence="2">cv. 9930</strain>
    </source>
</reference>
<proteinExistence type="predicted"/>
<evidence type="ECO:0000313" key="1">
    <source>
        <dbReference type="EMBL" id="KGN63910.1"/>
    </source>
</evidence>
<gene>
    <name evidence="1" type="ORF">Csa_1G025910</name>
</gene>
<dbReference type="AlphaFoldDB" id="A0A0A0LPT3"/>
<dbReference type="Proteomes" id="UP000029981">
    <property type="component" value="Chromosome 1"/>
</dbReference>
<keyword evidence="2" id="KW-1185">Reference proteome</keyword>
<name>A0A0A0LPT3_CUCSA</name>
<dbReference type="EMBL" id="CM002922">
    <property type="protein sequence ID" value="KGN63910.1"/>
    <property type="molecule type" value="Genomic_DNA"/>
</dbReference>
<sequence>MLMEAITQIKRVKERTDEFSESTFLPPHFQVEWWKNEDGAPESGLPIVSPPCSDLHIFMLLKHLIFLCFIPF</sequence>
<reference evidence="1 2" key="3">
    <citation type="journal article" date="2010" name="BMC Genomics">
        <title>Transcriptome sequencing and comparative analysis of cucumber flowers with different sex types.</title>
        <authorList>
            <person name="Guo S."/>
            <person name="Zheng Y."/>
            <person name="Joung J.G."/>
            <person name="Liu S."/>
            <person name="Zhang Z."/>
            <person name="Crasta O.R."/>
            <person name="Sobral B.W."/>
            <person name="Xu Y."/>
            <person name="Huang S."/>
            <person name="Fei Z."/>
        </authorList>
    </citation>
    <scope>NUCLEOTIDE SEQUENCE [LARGE SCALE GENOMIC DNA]</scope>
    <source>
        <strain evidence="2">cv. 9930</strain>
    </source>
</reference>
<evidence type="ECO:0000313" key="2">
    <source>
        <dbReference type="Proteomes" id="UP000029981"/>
    </source>
</evidence>
<accession>A0A0A0LPT3</accession>
<reference evidence="1 2" key="4">
    <citation type="journal article" date="2011" name="BMC Genomics">
        <title>RNA-Seq improves annotation of protein-coding genes in the cucumber genome.</title>
        <authorList>
            <person name="Li Z."/>
            <person name="Zhang Z."/>
            <person name="Yan P."/>
            <person name="Huang S."/>
            <person name="Fei Z."/>
            <person name="Lin K."/>
        </authorList>
    </citation>
    <scope>NUCLEOTIDE SEQUENCE [LARGE SCALE GENOMIC DNA]</scope>
    <source>
        <strain evidence="2">cv. 9930</strain>
    </source>
</reference>
<protein>
    <submittedName>
        <fullName evidence="1">Uncharacterized protein</fullName>
    </submittedName>
</protein>
<reference evidence="1 2" key="2">
    <citation type="journal article" date="2009" name="PLoS ONE">
        <title>An integrated genetic and cytogenetic map of the cucumber genome.</title>
        <authorList>
            <person name="Ren Y."/>
            <person name="Zhang Z."/>
            <person name="Liu J."/>
            <person name="Staub J.E."/>
            <person name="Han Y."/>
            <person name="Cheng Z."/>
            <person name="Li X."/>
            <person name="Lu J."/>
            <person name="Miao H."/>
            <person name="Kang H."/>
            <person name="Xie B."/>
            <person name="Gu X."/>
            <person name="Wang X."/>
            <person name="Du Y."/>
            <person name="Jin W."/>
            <person name="Huang S."/>
        </authorList>
    </citation>
    <scope>NUCLEOTIDE SEQUENCE [LARGE SCALE GENOMIC DNA]</scope>
    <source>
        <strain evidence="2">cv. 9930</strain>
    </source>
</reference>